<keyword evidence="1" id="KW-0472">Membrane</keyword>
<sequence>MFFQGFAVCMFSTSKRARGLLNVVLFLFLSPFSECLPVSIRCFSVCTLSRVSQSVLCLSVFLFGSSSFLVLFFSCECDFVPPLSKGTNIFVCVVSNRAG</sequence>
<dbReference type="AlphaFoldDB" id="A0A4D5RCI5"/>
<feature type="transmembrane region" description="Helical" evidence="1">
    <location>
        <begin position="51"/>
        <end position="75"/>
    </location>
</feature>
<proteinExistence type="predicted"/>
<dbReference type="EMBL" id="GHJT01000675">
    <property type="protein sequence ID" value="MOY34646.1"/>
    <property type="molecule type" value="Transcribed_RNA"/>
</dbReference>
<evidence type="ECO:0000256" key="2">
    <source>
        <dbReference type="SAM" id="SignalP"/>
    </source>
</evidence>
<name>A0A4D5RCI5_IXOSC</name>
<feature type="chain" id="PRO_5020038919" description="Secreted protein" evidence="2">
    <location>
        <begin position="36"/>
        <end position="99"/>
    </location>
</feature>
<protein>
    <recommendedName>
        <fullName evidence="4">Secreted protein</fullName>
    </recommendedName>
</protein>
<evidence type="ECO:0000313" key="3">
    <source>
        <dbReference type="EMBL" id="MOY34646.1"/>
    </source>
</evidence>
<keyword evidence="2" id="KW-0732">Signal</keyword>
<feature type="signal peptide" evidence="2">
    <location>
        <begin position="1"/>
        <end position="35"/>
    </location>
</feature>
<keyword evidence="1" id="KW-0812">Transmembrane</keyword>
<reference evidence="3" key="1">
    <citation type="submission" date="2019-04" db="EMBL/GenBank/DDBJ databases">
        <title>An insight into the mialome of Ixodes scapularis.</title>
        <authorList>
            <person name="Ribeiro J.M."/>
            <person name="Mather T.N."/>
            <person name="Karim S."/>
        </authorList>
    </citation>
    <scope>NUCLEOTIDE SEQUENCE</scope>
</reference>
<evidence type="ECO:0008006" key="4">
    <source>
        <dbReference type="Google" id="ProtNLM"/>
    </source>
</evidence>
<keyword evidence="1" id="KW-1133">Transmembrane helix</keyword>
<evidence type="ECO:0000256" key="1">
    <source>
        <dbReference type="SAM" id="Phobius"/>
    </source>
</evidence>
<accession>A0A4D5RCI5</accession>
<organism evidence="3">
    <name type="scientific">Ixodes scapularis</name>
    <name type="common">Black-legged tick</name>
    <name type="synonym">Deer tick</name>
    <dbReference type="NCBI Taxonomy" id="6945"/>
    <lineage>
        <taxon>Eukaryota</taxon>
        <taxon>Metazoa</taxon>
        <taxon>Ecdysozoa</taxon>
        <taxon>Arthropoda</taxon>
        <taxon>Chelicerata</taxon>
        <taxon>Arachnida</taxon>
        <taxon>Acari</taxon>
        <taxon>Parasitiformes</taxon>
        <taxon>Ixodida</taxon>
        <taxon>Ixodoidea</taxon>
        <taxon>Ixodidae</taxon>
        <taxon>Ixodinae</taxon>
        <taxon>Ixodes</taxon>
    </lineage>
</organism>